<comment type="caution">
    <text evidence="1">The sequence shown here is derived from an EMBL/GenBank/DDBJ whole genome shotgun (WGS) entry which is preliminary data.</text>
</comment>
<dbReference type="Proteomes" id="UP000663829">
    <property type="component" value="Unassembled WGS sequence"/>
</dbReference>
<evidence type="ECO:0000313" key="3">
    <source>
        <dbReference type="Proteomes" id="UP000663829"/>
    </source>
</evidence>
<evidence type="ECO:0000313" key="1">
    <source>
        <dbReference type="EMBL" id="CAF1200339.1"/>
    </source>
</evidence>
<reference evidence="1" key="1">
    <citation type="submission" date="2021-02" db="EMBL/GenBank/DDBJ databases">
        <authorList>
            <person name="Nowell W R."/>
        </authorList>
    </citation>
    <scope>NUCLEOTIDE SEQUENCE</scope>
</reference>
<name>A0A814W7L7_9BILA</name>
<proteinExistence type="predicted"/>
<evidence type="ECO:0000313" key="2">
    <source>
        <dbReference type="EMBL" id="CAF3964844.1"/>
    </source>
</evidence>
<dbReference type="EMBL" id="CAJNOQ010008557">
    <property type="protein sequence ID" value="CAF1200339.1"/>
    <property type="molecule type" value="Genomic_DNA"/>
</dbReference>
<keyword evidence="3" id="KW-1185">Reference proteome</keyword>
<protein>
    <submittedName>
        <fullName evidence="1">Uncharacterized protein</fullName>
    </submittedName>
</protein>
<dbReference type="AlphaFoldDB" id="A0A814W7L7"/>
<dbReference type="OrthoDB" id="10254973at2759"/>
<organism evidence="1 3">
    <name type="scientific">Didymodactylos carnosus</name>
    <dbReference type="NCBI Taxonomy" id="1234261"/>
    <lineage>
        <taxon>Eukaryota</taxon>
        <taxon>Metazoa</taxon>
        <taxon>Spiralia</taxon>
        <taxon>Gnathifera</taxon>
        <taxon>Rotifera</taxon>
        <taxon>Eurotatoria</taxon>
        <taxon>Bdelloidea</taxon>
        <taxon>Philodinida</taxon>
        <taxon>Philodinidae</taxon>
        <taxon>Didymodactylos</taxon>
    </lineage>
</organism>
<dbReference type="Proteomes" id="UP000681722">
    <property type="component" value="Unassembled WGS sequence"/>
</dbReference>
<gene>
    <name evidence="1" type="ORF">GPM918_LOCUS23685</name>
    <name evidence="2" type="ORF">SRO942_LOCUS23684</name>
</gene>
<accession>A0A814W7L7</accession>
<dbReference type="EMBL" id="CAJOBC010008558">
    <property type="protein sequence ID" value="CAF3964844.1"/>
    <property type="molecule type" value="Genomic_DNA"/>
</dbReference>
<sequence length="154" mass="17897">MADTQNLSIKILMMFGVDILNLVGKKLKKDNPEDCAREVRVMFQNVRVKLNTENQYVHDRLISLFDREEVNSMFYFQNSDDMELFLEELHTKKGLVVHCSTSIAYNDPMDELTNKTLSHGDQDLFPVQKILNEPNGNSFIVLAYIFEFRKSVLT</sequence>